<reference evidence="2" key="2">
    <citation type="submission" date="2015-06" db="UniProtKB">
        <authorList>
            <consortium name="EnsemblPlants"/>
        </authorList>
    </citation>
    <scope>IDENTIFICATION</scope>
    <source>
        <strain evidence="2">DM1-3 516 R44</strain>
    </source>
</reference>
<dbReference type="PaxDb" id="4113-PGSC0003DMT400018691"/>
<dbReference type="Gramene" id="PGSC0003DMT400018691">
    <property type="protein sequence ID" value="PGSC0003DMT400018691"/>
    <property type="gene ID" value="PGSC0003DMG400007240"/>
</dbReference>
<protein>
    <submittedName>
        <fullName evidence="2">Subtilase family protein</fullName>
    </submittedName>
</protein>
<accession>M1AB00</accession>
<dbReference type="PANTHER" id="PTHR48222">
    <property type="entry name" value="PROTEINASE INHIBITOR, PROPEPTIDE"/>
    <property type="match status" value="1"/>
</dbReference>
<keyword evidence="3" id="KW-1185">Reference proteome</keyword>
<dbReference type="Gene3D" id="3.30.70.80">
    <property type="entry name" value="Peptidase S8 propeptide/proteinase inhibitor I9"/>
    <property type="match status" value="1"/>
</dbReference>
<dbReference type="HOGENOM" id="CLU_2254941_0_0_1"/>
<sequence>MSLGSFVSCNEETKVYIVYLGEHNGEKTLKEIEDHHSSFLHFVKGTTSKEHVRASLVHSYKNIINGFSAVLTPQEAHIISGTNFMNILHTYELIYGKGSKISLN</sequence>
<evidence type="ECO:0000313" key="2">
    <source>
        <dbReference type="EnsemblPlants" id="PGSC0003DMT400018691"/>
    </source>
</evidence>
<dbReference type="Proteomes" id="UP000011115">
    <property type="component" value="Unassembled WGS sequence"/>
</dbReference>
<dbReference type="InterPro" id="IPR010259">
    <property type="entry name" value="S8pro/Inhibitor_I9"/>
</dbReference>
<reference evidence="3" key="1">
    <citation type="journal article" date="2011" name="Nature">
        <title>Genome sequence and analysis of the tuber crop potato.</title>
        <authorList>
            <consortium name="The Potato Genome Sequencing Consortium"/>
        </authorList>
    </citation>
    <scope>NUCLEOTIDE SEQUENCE [LARGE SCALE GENOMIC DNA]</scope>
    <source>
        <strain evidence="3">cv. DM1-3 516 R44</strain>
    </source>
</reference>
<evidence type="ECO:0000313" key="3">
    <source>
        <dbReference type="Proteomes" id="UP000011115"/>
    </source>
</evidence>
<dbReference type="AlphaFoldDB" id="M1AB00"/>
<name>M1AB00_SOLTU</name>
<evidence type="ECO:0000259" key="1">
    <source>
        <dbReference type="Pfam" id="PF05922"/>
    </source>
</evidence>
<dbReference type="eggNOG" id="ENOG502SKTE">
    <property type="taxonomic scope" value="Eukaryota"/>
</dbReference>
<dbReference type="PANTHER" id="PTHR48222:SF4">
    <property type="entry name" value="PROTEINASE INHIBITOR, PROPEPTIDE"/>
    <property type="match status" value="1"/>
</dbReference>
<dbReference type="InParanoid" id="M1AB00"/>
<dbReference type="EnsemblPlants" id="PGSC0003DMT400018691">
    <property type="protein sequence ID" value="PGSC0003DMT400018691"/>
    <property type="gene ID" value="PGSC0003DMG400007240"/>
</dbReference>
<proteinExistence type="predicted"/>
<dbReference type="Pfam" id="PF05922">
    <property type="entry name" value="Inhibitor_I9"/>
    <property type="match status" value="1"/>
</dbReference>
<dbReference type="InterPro" id="IPR037045">
    <property type="entry name" value="S8pro/Inhibitor_I9_sf"/>
</dbReference>
<organism evidence="2 3">
    <name type="scientific">Solanum tuberosum</name>
    <name type="common">Potato</name>
    <dbReference type="NCBI Taxonomy" id="4113"/>
    <lineage>
        <taxon>Eukaryota</taxon>
        <taxon>Viridiplantae</taxon>
        <taxon>Streptophyta</taxon>
        <taxon>Embryophyta</taxon>
        <taxon>Tracheophyta</taxon>
        <taxon>Spermatophyta</taxon>
        <taxon>Magnoliopsida</taxon>
        <taxon>eudicotyledons</taxon>
        <taxon>Gunneridae</taxon>
        <taxon>Pentapetalae</taxon>
        <taxon>asterids</taxon>
        <taxon>lamiids</taxon>
        <taxon>Solanales</taxon>
        <taxon>Solanaceae</taxon>
        <taxon>Solanoideae</taxon>
        <taxon>Solaneae</taxon>
        <taxon>Solanum</taxon>
    </lineage>
</organism>
<feature type="domain" description="Inhibitor I9" evidence="1">
    <location>
        <begin position="15"/>
        <end position="80"/>
    </location>
</feature>